<feature type="transmembrane region" description="Helical" evidence="1">
    <location>
        <begin position="21"/>
        <end position="48"/>
    </location>
</feature>
<keyword evidence="3" id="KW-1185">Reference proteome</keyword>
<keyword evidence="1" id="KW-0812">Transmembrane</keyword>
<gene>
    <name evidence="2" type="ORF">IV501_02585</name>
</gene>
<evidence type="ECO:0000313" key="3">
    <source>
        <dbReference type="Proteomes" id="UP000636458"/>
    </source>
</evidence>
<feature type="transmembrane region" description="Helical" evidence="1">
    <location>
        <begin position="96"/>
        <end position="118"/>
    </location>
</feature>
<comment type="caution">
    <text evidence="2">The sequence shown here is derived from an EMBL/GenBank/DDBJ whole genome shotgun (WGS) entry which is preliminary data.</text>
</comment>
<dbReference type="EMBL" id="JAEPES010000001">
    <property type="protein sequence ID" value="MBK4346512.1"/>
    <property type="molecule type" value="Genomic_DNA"/>
</dbReference>
<sequence>MTPTSEQIESERRGAPELLKGAAVVSGGVLVVHAAELIASTVANFGLYTDSGGVFGLTLLSVFGEIAFARLPFAVGILLTLWLVRPAVARSSIQRVIGTGAIAALGGGILLFVVQLAMQIVQAPNYSLMGRVPGVNPFYSVTFALNIAITSFPLVILGVVLLWLYLRRRSI</sequence>
<dbReference type="AlphaFoldDB" id="A0A934SKC8"/>
<keyword evidence="1" id="KW-1133">Transmembrane helix</keyword>
<organism evidence="2 3">
    <name type="scientific">Lacisediminihabitans changchengi</name>
    <dbReference type="NCBI Taxonomy" id="2787634"/>
    <lineage>
        <taxon>Bacteria</taxon>
        <taxon>Bacillati</taxon>
        <taxon>Actinomycetota</taxon>
        <taxon>Actinomycetes</taxon>
        <taxon>Micrococcales</taxon>
        <taxon>Microbacteriaceae</taxon>
        <taxon>Lacisediminihabitans</taxon>
    </lineage>
</organism>
<evidence type="ECO:0000313" key="2">
    <source>
        <dbReference type="EMBL" id="MBK4346512.1"/>
    </source>
</evidence>
<evidence type="ECO:0000256" key="1">
    <source>
        <dbReference type="SAM" id="Phobius"/>
    </source>
</evidence>
<accession>A0A934SKC8</accession>
<name>A0A934SKC8_9MICO</name>
<proteinExistence type="predicted"/>
<feature type="transmembrane region" description="Helical" evidence="1">
    <location>
        <begin position="54"/>
        <end position="84"/>
    </location>
</feature>
<feature type="transmembrane region" description="Helical" evidence="1">
    <location>
        <begin position="138"/>
        <end position="166"/>
    </location>
</feature>
<reference evidence="2" key="1">
    <citation type="submission" date="2021-01" db="EMBL/GenBank/DDBJ databases">
        <title>Lacisediminihabitans sp. nov. strain G11-30, isolated from Antarctic Soil.</title>
        <authorList>
            <person name="Li J."/>
        </authorList>
    </citation>
    <scope>NUCLEOTIDE SEQUENCE</scope>
    <source>
        <strain evidence="2">G11-30</strain>
    </source>
</reference>
<dbReference type="RefSeq" id="WP_200554839.1">
    <property type="nucleotide sequence ID" value="NZ_JAEPES010000001.1"/>
</dbReference>
<keyword evidence="1" id="KW-0472">Membrane</keyword>
<dbReference type="Proteomes" id="UP000636458">
    <property type="component" value="Unassembled WGS sequence"/>
</dbReference>
<protein>
    <submittedName>
        <fullName evidence="2">Uncharacterized protein</fullName>
    </submittedName>
</protein>